<keyword evidence="2" id="KW-1185">Reference proteome</keyword>
<evidence type="ECO:0000313" key="1">
    <source>
        <dbReference type="EMBL" id="KAI9169477.1"/>
    </source>
</evidence>
<dbReference type="AlphaFoldDB" id="A0AAD5IM91"/>
<gene>
    <name evidence="1" type="ORF">LWI28_012924</name>
</gene>
<evidence type="ECO:0000313" key="2">
    <source>
        <dbReference type="Proteomes" id="UP001064489"/>
    </source>
</evidence>
<dbReference type="Proteomes" id="UP001064489">
    <property type="component" value="Chromosome 7"/>
</dbReference>
<protein>
    <submittedName>
        <fullName evidence="1">Uncharacterized protein</fullName>
    </submittedName>
</protein>
<reference evidence="1" key="1">
    <citation type="journal article" date="2022" name="Plant J.">
        <title>Strategies of tolerance reflected in two North American maple genomes.</title>
        <authorList>
            <person name="McEvoy S.L."/>
            <person name="Sezen U.U."/>
            <person name="Trouern-Trend A."/>
            <person name="McMahon S.M."/>
            <person name="Schaberg P.G."/>
            <person name="Yang J."/>
            <person name="Wegrzyn J.L."/>
            <person name="Swenson N.G."/>
        </authorList>
    </citation>
    <scope>NUCLEOTIDE SEQUENCE</scope>
    <source>
        <strain evidence="1">91603</strain>
    </source>
</reference>
<dbReference type="GO" id="GO:0006635">
    <property type="term" value="P:fatty acid beta-oxidation"/>
    <property type="evidence" value="ECO:0007669"/>
    <property type="project" value="InterPro"/>
</dbReference>
<dbReference type="EMBL" id="JAJSOW010000104">
    <property type="protein sequence ID" value="KAI9169477.1"/>
    <property type="molecule type" value="Genomic_DNA"/>
</dbReference>
<dbReference type="PANTHER" id="PTHR43188:SF1">
    <property type="entry name" value="ACYL-COA DEHYDROGENASE"/>
    <property type="match status" value="1"/>
</dbReference>
<organism evidence="1 2">
    <name type="scientific">Acer negundo</name>
    <name type="common">Box elder</name>
    <dbReference type="NCBI Taxonomy" id="4023"/>
    <lineage>
        <taxon>Eukaryota</taxon>
        <taxon>Viridiplantae</taxon>
        <taxon>Streptophyta</taxon>
        <taxon>Embryophyta</taxon>
        <taxon>Tracheophyta</taxon>
        <taxon>Spermatophyta</taxon>
        <taxon>Magnoliopsida</taxon>
        <taxon>eudicotyledons</taxon>
        <taxon>Gunneridae</taxon>
        <taxon>Pentapetalae</taxon>
        <taxon>rosids</taxon>
        <taxon>malvids</taxon>
        <taxon>Sapindales</taxon>
        <taxon>Sapindaceae</taxon>
        <taxon>Hippocastanoideae</taxon>
        <taxon>Acereae</taxon>
        <taxon>Acer</taxon>
    </lineage>
</organism>
<proteinExistence type="predicted"/>
<dbReference type="GO" id="GO:0003995">
    <property type="term" value="F:acyl-CoA dehydrogenase activity"/>
    <property type="evidence" value="ECO:0007669"/>
    <property type="project" value="InterPro"/>
</dbReference>
<reference evidence="1" key="2">
    <citation type="submission" date="2023-02" db="EMBL/GenBank/DDBJ databases">
        <authorList>
            <person name="Swenson N.G."/>
            <person name="Wegrzyn J.L."/>
            <person name="Mcevoy S.L."/>
        </authorList>
    </citation>
    <scope>NUCLEOTIDE SEQUENCE</scope>
    <source>
        <strain evidence="1">91603</strain>
        <tissue evidence="1">Leaf</tissue>
    </source>
</reference>
<name>A0AAD5IM91_ACENE</name>
<sequence length="112" mass="12752">MTVLSSLRQDEVDENARSSYFNLPALDVSVAFPQATPVSQFPPCASDYYQFDDLLTSEERAIRMKYWEKAEFPFHVVPKFAALHIAGGTIKMVKQMIDIHRIAIVEALNLLF</sequence>
<dbReference type="PANTHER" id="PTHR43188">
    <property type="entry name" value="ACYL-COENZYME A OXIDASE"/>
    <property type="match status" value="1"/>
</dbReference>
<dbReference type="InterPro" id="IPR045008">
    <property type="entry name" value="ACX4-like"/>
</dbReference>
<dbReference type="GO" id="GO:0005777">
    <property type="term" value="C:peroxisome"/>
    <property type="evidence" value="ECO:0007669"/>
    <property type="project" value="TreeGrafter"/>
</dbReference>
<comment type="caution">
    <text evidence="1">The sequence shown here is derived from an EMBL/GenBank/DDBJ whole genome shotgun (WGS) entry which is preliminary data.</text>
</comment>
<accession>A0AAD5IM91</accession>